<dbReference type="InParanoid" id="F0ZN24"/>
<keyword evidence="2" id="KW-1185">Reference proteome</keyword>
<dbReference type="OrthoDB" id="673865at2759"/>
<organism evidence="1 2">
    <name type="scientific">Dictyostelium purpureum</name>
    <name type="common">Slime mold</name>
    <dbReference type="NCBI Taxonomy" id="5786"/>
    <lineage>
        <taxon>Eukaryota</taxon>
        <taxon>Amoebozoa</taxon>
        <taxon>Evosea</taxon>
        <taxon>Eumycetozoa</taxon>
        <taxon>Dictyostelia</taxon>
        <taxon>Dictyosteliales</taxon>
        <taxon>Dictyosteliaceae</taxon>
        <taxon>Dictyostelium</taxon>
    </lineage>
</organism>
<dbReference type="SUPFAM" id="SSF52047">
    <property type="entry name" value="RNI-like"/>
    <property type="match status" value="1"/>
</dbReference>
<name>F0ZN24_DICPU</name>
<accession>F0ZN24</accession>
<gene>
    <name evidence="1" type="ORF">DICPUDRAFT_79591</name>
</gene>
<dbReference type="KEGG" id="dpp:DICPUDRAFT_79591"/>
<sequence length="1615" mass="187644">MDNQKTLNNNINSLCQISHFQNTIKTIKNLSVGNDDIDWVLECKKRKEEIKTPDKLISLGKLNLLNLSQKEKITVDNSIFSKINKHIEETSRLIGIIPEENNEIIESLKNLIIEYSNYREKIINKFNLYKSSDNNKIFNDEELDLFFRPVVKILKEDLLCREILLTDGYKIASYCRKKNEFVKKNKYGLSYGSSVQGVYYKVDTDDHFLCPVRENAVYTFFKIFFNSENYISPTQMIFLNIPITEKESKARKNEEELEIQNDFIREAVQMGMMNFPELMRKMNFPCKIKTVSIQASHLISGIPFNEFLEQHKDNSSNLSSLIDLKSFSAHFISSLLLSPDDGRGDNFFLQDNKTLVGIDSDGSISYDEIQKTESNYFVKSKNILYTLPLMDEVIDNSIIDIFKKMDIELFILEWLGKSNQKEILIGKMLDEILENCDSAIKSYKRNLSLPTVIPDGWITKFLNRFIKIKEELDSFASPITHKKLFKKISPFLSLYYKSLANRAKKTPIEERKKDFTSDYNYQIFIMGEHMSFKEMCDNYSGLEKKDLLKVYEKLKETEFFPHIDNNLDLTKEYKKHQYSTIEELITFQLKALVYCVESFNDDRLSKIVQIINNLIKNESNLTIKLSSDNFHSTWEQNKYSILLRLIKNGESYITIENIIQILEIDLNTEQSKLESTFHSVICSSHSNETKLKQLEVLKKYGADIEVLNDYHCTSITPLDYAVIEKNNQLFVWFIKNGSGSKSMRLKNCVSFYCTLLNSEKKELEPYMNSLYHINQRLAWKFSIHFLLPCKKESNTEKETKINKKSKIEIETFNKTRVLKEKYINQIFEKDNNNLIPKKNNLGKSPVPFIEDFGLRIYFKFWPVFPGNEKSVSILSDLLFGTCTPFSKVVLVDGKFPVLLTQYVPGEELIYKFFKESSPIRNKIHSDESILKLINKEDLIEKPIELDQIQESNLSRQLILAMIINNADGNFGNFIISKVLPNQYRIVSIDNELTYTPPIIINSKSNKSIGSSNALLVLDLMLKKVDISFIEELKSINIEGEIEKWLIKLKTKHSLSNALFNKIKDQINQTTIIGTPMHKNSIYTIYSKLLRLKKDLTNEMTYFDIYFLLEPELAIRLEPILFNPSLSPIKRYFTFKNLQLDSKISEISGITNPINLSLETSNIPNYMDIIENIKQGKFLPKQAFEEFQSIKEQVNQLNDVKSNKPLIKFFDSAAIERVLYDLNFQTMTKQEEINFFNIIKKGKLNVYSVHIKNSKIFSSDHFYRLFIPTSITRIYITNSPTFEGFLGKEFLSLTHLNVEGCSNLTKIKVNAKNLKYLNASGCPLLTEIITGTPHLECLLLKDTITNNNHHLLDIVSKYKDLKILDIGFSKETQIESLELYFILPKLLQFLANNLIGIKKIIIYMPQVNKFEANLSTANFIFDGLAYYNNKEYSLLAESSKRPISINIFGLINPFSKYFLNHLESKVKSLNIGCILSFNFQTSFSVCLVKKETDFYFQTLFCNSFIFVILELDGNESQNIINEKLKEFYKGNNKIFFNHIKFILITIGEKKRNQSKINDLKKFLDFSYEVNIPIAKAPKNVSVTWEQLTRKSESTSNNYIKPDLIYSWTKDFAKLNI</sequence>
<dbReference type="VEuPathDB" id="AmoebaDB:DICPUDRAFT_79591"/>
<reference evidence="2" key="1">
    <citation type="journal article" date="2011" name="Genome Biol.">
        <title>Comparative genomics of the social amoebae Dictyostelium discoideum and Dictyostelium purpureum.</title>
        <authorList>
            <consortium name="US DOE Joint Genome Institute (JGI-PGF)"/>
            <person name="Sucgang R."/>
            <person name="Kuo A."/>
            <person name="Tian X."/>
            <person name="Salerno W."/>
            <person name="Parikh A."/>
            <person name="Feasley C.L."/>
            <person name="Dalin E."/>
            <person name="Tu H."/>
            <person name="Huang E."/>
            <person name="Barry K."/>
            <person name="Lindquist E."/>
            <person name="Shapiro H."/>
            <person name="Bruce D."/>
            <person name="Schmutz J."/>
            <person name="Salamov A."/>
            <person name="Fey P."/>
            <person name="Gaudet P."/>
            <person name="Anjard C."/>
            <person name="Babu M.M."/>
            <person name="Basu S."/>
            <person name="Bushmanova Y."/>
            <person name="van der Wel H."/>
            <person name="Katoh-Kurasawa M."/>
            <person name="Dinh C."/>
            <person name="Coutinho P.M."/>
            <person name="Saito T."/>
            <person name="Elias M."/>
            <person name="Schaap P."/>
            <person name="Kay R.R."/>
            <person name="Henrissat B."/>
            <person name="Eichinger L."/>
            <person name="Rivero F."/>
            <person name="Putnam N.H."/>
            <person name="West C.M."/>
            <person name="Loomis W.F."/>
            <person name="Chisholm R.L."/>
            <person name="Shaulsky G."/>
            <person name="Strassmann J.E."/>
            <person name="Queller D.C."/>
            <person name="Kuspa A."/>
            <person name="Grigoriev I.V."/>
        </authorList>
    </citation>
    <scope>NUCLEOTIDE SEQUENCE [LARGE SCALE GENOMIC DNA]</scope>
    <source>
        <strain evidence="2">QSDP1</strain>
    </source>
</reference>
<dbReference type="PANTHER" id="PTHR46433:SF1">
    <property type="entry name" value="ANKYRIN REPEAT-CONTAINING PROTEIN"/>
    <property type="match status" value="1"/>
</dbReference>
<protein>
    <submittedName>
        <fullName evidence="1">Uncharacterized protein</fullName>
    </submittedName>
</protein>
<dbReference type="GeneID" id="10499334"/>
<evidence type="ECO:0000313" key="2">
    <source>
        <dbReference type="Proteomes" id="UP000001064"/>
    </source>
</evidence>
<evidence type="ECO:0000313" key="1">
    <source>
        <dbReference type="EMBL" id="EGC34667.1"/>
    </source>
</evidence>
<dbReference type="RefSeq" id="XP_003288804.1">
    <property type="nucleotide sequence ID" value="XM_003288756.1"/>
</dbReference>
<proteinExistence type="predicted"/>
<dbReference type="EMBL" id="GL871088">
    <property type="protein sequence ID" value="EGC34667.1"/>
    <property type="molecule type" value="Genomic_DNA"/>
</dbReference>
<dbReference type="Proteomes" id="UP000001064">
    <property type="component" value="Unassembled WGS sequence"/>
</dbReference>
<dbReference type="PANTHER" id="PTHR46433">
    <property type="entry name" value="ANK_REP_REGION DOMAIN-CONTAINING PROTEIN-RELATED"/>
    <property type="match status" value="1"/>
</dbReference>